<organism evidence="1 2">
    <name type="scientific">Helicobacter pylori</name>
    <name type="common">Campylobacter pylori</name>
    <dbReference type="NCBI Taxonomy" id="210"/>
    <lineage>
        <taxon>Bacteria</taxon>
        <taxon>Pseudomonadati</taxon>
        <taxon>Campylobacterota</taxon>
        <taxon>Epsilonproteobacteria</taxon>
        <taxon>Campylobacterales</taxon>
        <taxon>Helicobacteraceae</taxon>
        <taxon>Helicobacter</taxon>
    </lineage>
</organism>
<evidence type="ECO:0000313" key="2">
    <source>
        <dbReference type="Proteomes" id="UP000318399"/>
    </source>
</evidence>
<comment type="caution">
    <text evidence="1">The sequence shown here is derived from an EMBL/GenBank/DDBJ whole genome shotgun (WGS) entry which is preliminary data.</text>
</comment>
<protein>
    <submittedName>
        <fullName evidence="1">Uncharacterized protein</fullName>
    </submittedName>
</protein>
<accession>A0AB36KDL8</accession>
<dbReference type="AlphaFoldDB" id="A0AB36KDL8"/>
<gene>
    <name evidence="1" type="ORF">B0X41_03595</name>
</gene>
<name>A0AB36KDL8_HELPX</name>
<sequence length="81" mass="9937">MDFCIYFNKTWCEFSLCLNPHSFKWGKILSLPPNPQRMLFKRLSAWLNQSLFRLQKILKHFLYFIIINSKREQREEILNNV</sequence>
<dbReference type="EMBL" id="MUOR01000031">
    <property type="protein sequence ID" value="OOP95870.1"/>
    <property type="molecule type" value="Genomic_DNA"/>
</dbReference>
<proteinExistence type="predicted"/>
<dbReference type="Proteomes" id="UP000318399">
    <property type="component" value="Unassembled WGS sequence"/>
</dbReference>
<reference evidence="1 2" key="1">
    <citation type="journal article" date="2017" name="Front. Cell. Infect. Microbiol.">
        <title>Whole Genome Sequence and Phylogenetic Analysis Show Helicobacter pylori Strains from Latin America Have Followed a Unique Evolution Pathway.</title>
        <authorList>
            <person name="Munoz-Ramirez Z.Y."/>
            <person name="Mendez-Tenorio A."/>
            <person name="Kato I."/>
            <person name="Bravo M.M."/>
            <person name="Rizzato C."/>
            <person name="Thorell K."/>
            <person name="Torres R.C."/>
            <person name="Aviles-Jimenez F."/>
            <person name="Camorlinga M."/>
            <person name="Canzian F."/>
            <person name="Torres J."/>
        </authorList>
    </citation>
    <scope>NUCLEOTIDE SEQUENCE [LARGE SCALE GENOMIC DNA]</scope>
    <source>
        <strain evidence="1 2">CC26084</strain>
    </source>
</reference>
<evidence type="ECO:0000313" key="1">
    <source>
        <dbReference type="EMBL" id="OOP95870.1"/>
    </source>
</evidence>